<keyword evidence="2" id="KW-0645">Protease</keyword>
<keyword evidence="10" id="KW-1185">Reference proteome</keyword>
<keyword evidence="4" id="KW-0064">Aspartyl protease</keyword>
<dbReference type="SUPFAM" id="SSF50630">
    <property type="entry name" value="Acid proteases"/>
    <property type="match status" value="1"/>
</dbReference>
<dbReference type="GO" id="GO:0006508">
    <property type="term" value="P:proteolysis"/>
    <property type="evidence" value="ECO:0007669"/>
    <property type="project" value="UniProtKB-KW"/>
</dbReference>
<evidence type="ECO:0000259" key="8">
    <source>
        <dbReference type="PROSITE" id="PS51767"/>
    </source>
</evidence>
<dbReference type="Pfam" id="PF00026">
    <property type="entry name" value="Asp"/>
    <property type="match status" value="1"/>
</dbReference>
<dbReference type="PANTHER" id="PTHR47965">
    <property type="entry name" value="ASPARTYL PROTEASE-RELATED"/>
    <property type="match status" value="1"/>
</dbReference>
<dbReference type="Proteomes" id="UP000591131">
    <property type="component" value="Unassembled WGS sequence"/>
</dbReference>
<proteinExistence type="inferred from homology"/>
<dbReference type="InterPro" id="IPR033121">
    <property type="entry name" value="PEPTIDASE_A1"/>
</dbReference>
<dbReference type="AlphaFoldDB" id="A0A7J6LL20"/>
<comment type="caution">
    <text evidence="9">The sequence shown here is derived from an EMBL/GenBank/DDBJ whole genome shotgun (WGS) entry which is preliminary data.</text>
</comment>
<dbReference type="InterPro" id="IPR001969">
    <property type="entry name" value="Aspartic_peptidase_AS"/>
</dbReference>
<organism evidence="9 10">
    <name type="scientific">Perkinsus chesapeaki</name>
    <name type="common">Clam parasite</name>
    <name type="synonym">Perkinsus andrewsi</name>
    <dbReference type="NCBI Taxonomy" id="330153"/>
    <lineage>
        <taxon>Eukaryota</taxon>
        <taxon>Sar</taxon>
        <taxon>Alveolata</taxon>
        <taxon>Perkinsozoa</taxon>
        <taxon>Perkinsea</taxon>
        <taxon>Perkinsida</taxon>
        <taxon>Perkinsidae</taxon>
        <taxon>Perkinsus</taxon>
    </lineage>
</organism>
<evidence type="ECO:0000256" key="1">
    <source>
        <dbReference type="ARBA" id="ARBA00007447"/>
    </source>
</evidence>
<protein>
    <recommendedName>
        <fullName evidence="8">Peptidase A1 domain-containing protein</fullName>
    </recommendedName>
</protein>
<keyword evidence="5" id="KW-0378">Hydrolase</keyword>
<evidence type="ECO:0000256" key="3">
    <source>
        <dbReference type="ARBA" id="ARBA00022729"/>
    </source>
</evidence>
<dbReference type="PROSITE" id="PS00141">
    <property type="entry name" value="ASP_PROTEASE"/>
    <property type="match status" value="1"/>
</dbReference>
<dbReference type="GO" id="GO:0004190">
    <property type="term" value="F:aspartic-type endopeptidase activity"/>
    <property type="evidence" value="ECO:0007669"/>
    <property type="project" value="UniProtKB-KW"/>
</dbReference>
<feature type="chain" id="PRO_5029679755" description="Peptidase A1 domain-containing protein" evidence="7">
    <location>
        <begin position="18"/>
        <end position="378"/>
    </location>
</feature>
<dbReference type="EMBL" id="JAAPAO010000438">
    <property type="protein sequence ID" value="KAF4659816.1"/>
    <property type="molecule type" value="Genomic_DNA"/>
</dbReference>
<evidence type="ECO:0000256" key="6">
    <source>
        <dbReference type="ARBA" id="ARBA00023145"/>
    </source>
</evidence>
<name>A0A7J6LL20_PERCH</name>
<gene>
    <name evidence="9" type="ORF">FOL47_007413</name>
</gene>
<keyword evidence="3 7" id="KW-0732">Signal</keyword>
<feature type="signal peptide" evidence="7">
    <location>
        <begin position="1"/>
        <end position="17"/>
    </location>
</feature>
<evidence type="ECO:0000313" key="10">
    <source>
        <dbReference type="Proteomes" id="UP000591131"/>
    </source>
</evidence>
<dbReference type="InterPro" id="IPR021109">
    <property type="entry name" value="Peptidase_aspartic_dom_sf"/>
</dbReference>
<evidence type="ECO:0000256" key="7">
    <source>
        <dbReference type="SAM" id="SignalP"/>
    </source>
</evidence>
<feature type="domain" description="Peptidase A1" evidence="8">
    <location>
        <begin position="25"/>
        <end position="353"/>
    </location>
</feature>
<accession>A0A7J6LL20</accession>
<reference evidence="9 10" key="1">
    <citation type="submission" date="2020-04" db="EMBL/GenBank/DDBJ databases">
        <title>Perkinsus chesapeaki whole genome sequence.</title>
        <authorList>
            <person name="Bogema D.R."/>
        </authorList>
    </citation>
    <scope>NUCLEOTIDE SEQUENCE [LARGE SCALE GENOMIC DNA]</scope>
    <source>
        <strain evidence="9">ATCC PRA-425</strain>
    </source>
</reference>
<evidence type="ECO:0000256" key="4">
    <source>
        <dbReference type="ARBA" id="ARBA00022750"/>
    </source>
</evidence>
<evidence type="ECO:0000256" key="2">
    <source>
        <dbReference type="ARBA" id="ARBA00022670"/>
    </source>
</evidence>
<evidence type="ECO:0000256" key="5">
    <source>
        <dbReference type="ARBA" id="ARBA00022801"/>
    </source>
</evidence>
<sequence length="378" mass="42322">MALTKLVSMAGLWSVGGSSISLPFEDGKVSMGLDGQSTKVRIDSGSARFFVVYGPEYEKRNKSCNDIKVCYFCPPNHPCDDILERKNWTVFFGDGDVYTYVEHIVSLNLGDIVIPEVSIGLVINFYNIHDRDSPPDGFLGLSHGRIGIPETFLEQLRRLSLISSLSYSILTNGDAPNYNGVIMFDDSTGLDDSFVRIKGVKNQLAVDTWSMQLESADGRKLARPYDGGKVKKDKSVAVIFDSGATDIYLTESEFDVFIDGCRGNVWFDEDSDFYVVEEKNIHKLPTLVFYIGEKNRRTEIRIGPIHYLQVCQDLLCVVGVHPSPIRDATFGHPFFYAYDVGFDISTEETVIFIRKNTRVDGHEGEGVGELLKRNKDKS</sequence>
<dbReference type="InterPro" id="IPR001461">
    <property type="entry name" value="Aspartic_peptidase_A1"/>
</dbReference>
<dbReference type="Gene3D" id="2.40.70.10">
    <property type="entry name" value="Acid Proteases"/>
    <property type="match status" value="2"/>
</dbReference>
<dbReference type="PROSITE" id="PS51767">
    <property type="entry name" value="PEPTIDASE_A1"/>
    <property type="match status" value="1"/>
</dbReference>
<comment type="similarity">
    <text evidence="1">Belongs to the peptidase A1 family.</text>
</comment>
<keyword evidence="6" id="KW-0865">Zymogen</keyword>
<evidence type="ECO:0000313" key="9">
    <source>
        <dbReference type="EMBL" id="KAF4659816.1"/>
    </source>
</evidence>
<dbReference type="PANTHER" id="PTHR47965:SF12">
    <property type="entry name" value="ASPARTIC PROTEINASE 3-RELATED"/>
    <property type="match status" value="1"/>
</dbReference>